<accession>A0A3N4ISA0</accession>
<feature type="chain" id="PRO_5018061225" description="Cell wall protein" evidence="2">
    <location>
        <begin position="17"/>
        <end position="234"/>
    </location>
</feature>
<dbReference type="STRING" id="1160509.A0A3N4ISA0"/>
<gene>
    <name evidence="3" type="ORF">BJ508DRAFT_202693</name>
</gene>
<feature type="non-terminal residue" evidence="3">
    <location>
        <position position="234"/>
    </location>
</feature>
<dbReference type="AlphaFoldDB" id="A0A3N4ISA0"/>
<evidence type="ECO:0000256" key="1">
    <source>
        <dbReference type="SAM" id="MobiDB-lite"/>
    </source>
</evidence>
<evidence type="ECO:0008006" key="5">
    <source>
        <dbReference type="Google" id="ProtNLM"/>
    </source>
</evidence>
<evidence type="ECO:0000313" key="3">
    <source>
        <dbReference type="EMBL" id="RPA87618.1"/>
    </source>
</evidence>
<evidence type="ECO:0000313" key="4">
    <source>
        <dbReference type="Proteomes" id="UP000275078"/>
    </source>
</evidence>
<proteinExistence type="predicted"/>
<dbReference type="OrthoDB" id="2153847at2759"/>
<name>A0A3N4ISA0_ASCIM</name>
<evidence type="ECO:0000256" key="2">
    <source>
        <dbReference type="SAM" id="SignalP"/>
    </source>
</evidence>
<keyword evidence="4" id="KW-1185">Reference proteome</keyword>
<reference evidence="3 4" key="1">
    <citation type="journal article" date="2018" name="Nat. Ecol. Evol.">
        <title>Pezizomycetes genomes reveal the molecular basis of ectomycorrhizal truffle lifestyle.</title>
        <authorList>
            <person name="Murat C."/>
            <person name="Payen T."/>
            <person name="Noel B."/>
            <person name="Kuo A."/>
            <person name="Morin E."/>
            <person name="Chen J."/>
            <person name="Kohler A."/>
            <person name="Krizsan K."/>
            <person name="Balestrini R."/>
            <person name="Da Silva C."/>
            <person name="Montanini B."/>
            <person name="Hainaut M."/>
            <person name="Levati E."/>
            <person name="Barry K.W."/>
            <person name="Belfiori B."/>
            <person name="Cichocki N."/>
            <person name="Clum A."/>
            <person name="Dockter R.B."/>
            <person name="Fauchery L."/>
            <person name="Guy J."/>
            <person name="Iotti M."/>
            <person name="Le Tacon F."/>
            <person name="Lindquist E.A."/>
            <person name="Lipzen A."/>
            <person name="Malagnac F."/>
            <person name="Mello A."/>
            <person name="Molinier V."/>
            <person name="Miyauchi S."/>
            <person name="Poulain J."/>
            <person name="Riccioni C."/>
            <person name="Rubini A."/>
            <person name="Sitrit Y."/>
            <person name="Splivallo R."/>
            <person name="Traeger S."/>
            <person name="Wang M."/>
            <person name="Zifcakova L."/>
            <person name="Wipf D."/>
            <person name="Zambonelli A."/>
            <person name="Paolocci F."/>
            <person name="Nowrousian M."/>
            <person name="Ottonello S."/>
            <person name="Baldrian P."/>
            <person name="Spatafora J.W."/>
            <person name="Henrissat B."/>
            <person name="Nagy L.G."/>
            <person name="Aury J.M."/>
            <person name="Wincker P."/>
            <person name="Grigoriev I.V."/>
            <person name="Bonfante P."/>
            <person name="Martin F.M."/>
        </authorList>
    </citation>
    <scope>NUCLEOTIDE SEQUENCE [LARGE SCALE GENOMIC DNA]</scope>
    <source>
        <strain evidence="3 4">RN42</strain>
    </source>
</reference>
<dbReference type="Proteomes" id="UP000275078">
    <property type="component" value="Unassembled WGS sequence"/>
</dbReference>
<protein>
    <recommendedName>
        <fullName evidence="5">Cell wall protein</fullName>
    </recommendedName>
</protein>
<organism evidence="3 4">
    <name type="scientific">Ascobolus immersus RN42</name>
    <dbReference type="NCBI Taxonomy" id="1160509"/>
    <lineage>
        <taxon>Eukaryota</taxon>
        <taxon>Fungi</taxon>
        <taxon>Dikarya</taxon>
        <taxon>Ascomycota</taxon>
        <taxon>Pezizomycotina</taxon>
        <taxon>Pezizomycetes</taxon>
        <taxon>Pezizales</taxon>
        <taxon>Ascobolaceae</taxon>
        <taxon>Ascobolus</taxon>
    </lineage>
</organism>
<feature type="region of interest" description="Disordered" evidence="1">
    <location>
        <begin position="21"/>
        <end position="43"/>
    </location>
</feature>
<keyword evidence="2" id="KW-0732">Signal</keyword>
<feature type="compositionally biased region" description="Basic residues" evidence="1">
    <location>
        <begin position="25"/>
        <end position="34"/>
    </location>
</feature>
<sequence>MKTSFVLSVLLAVAAARDITQSARPQKRHNRTLGKRQVPQEQSHKKYLTDCQEALQLDNPEGIVDPVFGLLGAAAAAEGAGTITDTDCLQQATADRAFTNAKAAGNVDLMVSALVYRALERNTLSVGEASKPCTSIQAVNPEIAAIQQHQDPASDGAAAINKAITLELARQIASIGGDPLLALESGTFAPGEIGDPTAAGNTCNDADDAVGCIFTQGLLVEEATAEEIAEAIAG</sequence>
<dbReference type="EMBL" id="ML119646">
    <property type="protein sequence ID" value="RPA87618.1"/>
    <property type="molecule type" value="Genomic_DNA"/>
</dbReference>
<feature type="signal peptide" evidence="2">
    <location>
        <begin position="1"/>
        <end position="16"/>
    </location>
</feature>